<dbReference type="Pfam" id="PF07963">
    <property type="entry name" value="N_methyl"/>
    <property type="match status" value="1"/>
</dbReference>
<comment type="caution">
    <text evidence="2">The sequence shown here is derived from an EMBL/GenBank/DDBJ whole genome shotgun (WGS) entry which is preliminary data.</text>
</comment>
<organism evidence="2 3">
    <name type="scientific">Ramlibacter aquaticus</name>
    <dbReference type="NCBI Taxonomy" id="2780094"/>
    <lineage>
        <taxon>Bacteria</taxon>
        <taxon>Pseudomonadati</taxon>
        <taxon>Pseudomonadota</taxon>
        <taxon>Betaproteobacteria</taxon>
        <taxon>Burkholderiales</taxon>
        <taxon>Comamonadaceae</taxon>
        <taxon>Ramlibacter</taxon>
    </lineage>
</organism>
<proteinExistence type="predicted"/>
<dbReference type="NCBIfam" id="TIGR02523">
    <property type="entry name" value="type_IV_pilV"/>
    <property type="match status" value="1"/>
</dbReference>
<keyword evidence="1" id="KW-0812">Transmembrane</keyword>
<accession>A0ABR9SJM4</accession>
<feature type="transmembrane region" description="Helical" evidence="1">
    <location>
        <begin position="12"/>
        <end position="33"/>
    </location>
</feature>
<gene>
    <name evidence="2" type="primary">pilV</name>
    <name evidence="2" type="ORF">IM725_15440</name>
</gene>
<dbReference type="EMBL" id="JADDOJ010000072">
    <property type="protein sequence ID" value="MBE7941972.1"/>
    <property type="molecule type" value="Genomic_DNA"/>
</dbReference>
<keyword evidence="1" id="KW-0472">Membrane</keyword>
<evidence type="ECO:0000313" key="3">
    <source>
        <dbReference type="Proteomes" id="UP000715965"/>
    </source>
</evidence>
<keyword evidence="1" id="KW-1133">Transmembrane helix</keyword>
<reference evidence="2 3" key="1">
    <citation type="submission" date="2020-10" db="EMBL/GenBank/DDBJ databases">
        <title>Draft genome of Ramlibacter aquaticus LMG 30558.</title>
        <authorList>
            <person name="Props R."/>
        </authorList>
    </citation>
    <scope>NUCLEOTIDE SEQUENCE [LARGE SCALE GENOMIC DNA]</scope>
    <source>
        <strain evidence="2 3">LMG 30558</strain>
    </source>
</reference>
<evidence type="ECO:0000313" key="2">
    <source>
        <dbReference type="EMBL" id="MBE7941972.1"/>
    </source>
</evidence>
<dbReference type="RefSeq" id="WP_193781531.1">
    <property type="nucleotide sequence ID" value="NZ_JADDOJ010000072.1"/>
</dbReference>
<dbReference type="Proteomes" id="UP000715965">
    <property type="component" value="Unassembled WGS sequence"/>
</dbReference>
<protein>
    <submittedName>
        <fullName evidence="2">Type IV pilus modification protein PilV</fullName>
    </submittedName>
</protein>
<evidence type="ECO:0000256" key="1">
    <source>
        <dbReference type="SAM" id="Phobius"/>
    </source>
</evidence>
<name>A0ABR9SJM4_9BURK</name>
<dbReference type="InterPro" id="IPR012902">
    <property type="entry name" value="N_methyl_site"/>
</dbReference>
<keyword evidence="3" id="KW-1185">Reference proteome</keyword>
<sequence length="190" mass="19629">MARTPRVQAGASLIEVLVTMVIIAFGLLGMAGLQSRMQVAEVEAYQRAQALVLLDDMAHRISTNRNAAISGAYVASIDPTTSCSSAFGGSTAAQKDLKDWCSAIQGAGEMQGTNKAGAVIAGRGCVESLGNRDYMITVAWQGLTPISAPPTSVGCGANAYDGGTGSSNTQCVNDLCRRVVTTIVRIASLV</sequence>
<dbReference type="InterPro" id="IPR013362">
    <property type="entry name" value="Pilus_4_PilV"/>
</dbReference>